<protein>
    <submittedName>
        <fullName evidence="2">Uncharacterized protein</fullName>
    </submittedName>
</protein>
<dbReference type="HOGENOM" id="CLU_1856318_0_0_1"/>
<reference evidence="2" key="1">
    <citation type="submission" date="2014-01" db="EMBL/GenBank/DDBJ databases">
        <title>The genome of the white-rot fungus Pycnoporus cinnabarinus: a basidiomycete model with a versatile arsenal for lignocellulosic biomass breakdown.</title>
        <authorList>
            <person name="Levasseur A."/>
            <person name="Lomascolo A."/>
            <person name="Ruiz-Duenas F.J."/>
            <person name="Uzan E."/>
            <person name="Piumi F."/>
            <person name="Kues U."/>
            <person name="Ram A.F.J."/>
            <person name="Murat C."/>
            <person name="Haon M."/>
            <person name="Benoit I."/>
            <person name="Arfi Y."/>
            <person name="Chevret D."/>
            <person name="Drula E."/>
            <person name="Kwon M.J."/>
            <person name="Gouret P."/>
            <person name="Lesage-Meessen L."/>
            <person name="Lombard V."/>
            <person name="Mariette J."/>
            <person name="Noirot C."/>
            <person name="Park J."/>
            <person name="Patyshakuliyeva A."/>
            <person name="Wieneger R.A.B."/>
            <person name="Wosten H.A.B."/>
            <person name="Martin F."/>
            <person name="Coutinho P.M."/>
            <person name="de Vries R."/>
            <person name="Martinez A.T."/>
            <person name="Klopp C."/>
            <person name="Pontarotti P."/>
            <person name="Henrissat B."/>
            <person name="Record E."/>
        </authorList>
    </citation>
    <scope>NUCLEOTIDE SEQUENCE [LARGE SCALE GENOMIC DNA]</scope>
    <source>
        <strain evidence="2">BRFM137</strain>
    </source>
</reference>
<accession>A0A060SS06</accession>
<proteinExistence type="predicted"/>
<evidence type="ECO:0000256" key="1">
    <source>
        <dbReference type="SAM" id="MobiDB-lite"/>
    </source>
</evidence>
<comment type="caution">
    <text evidence="2">The sequence shown here is derived from an EMBL/GenBank/DDBJ whole genome shotgun (WGS) entry which is preliminary data.</text>
</comment>
<organism evidence="2 3">
    <name type="scientific">Pycnoporus cinnabarinus</name>
    <name type="common">Cinnabar-red polypore</name>
    <name type="synonym">Trametes cinnabarina</name>
    <dbReference type="NCBI Taxonomy" id="5643"/>
    <lineage>
        <taxon>Eukaryota</taxon>
        <taxon>Fungi</taxon>
        <taxon>Dikarya</taxon>
        <taxon>Basidiomycota</taxon>
        <taxon>Agaricomycotina</taxon>
        <taxon>Agaricomycetes</taxon>
        <taxon>Polyporales</taxon>
        <taxon>Polyporaceae</taxon>
        <taxon>Trametes</taxon>
    </lineage>
</organism>
<feature type="compositionally biased region" description="Polar residues" evidence="1">
    <location>
        <begin position="1"/>
        <end position="13"/>
    </location>
</feature>
<dbReference type="STRING" id="5643.A0A060SS06"/>
<dbReference type="OMA" id="WNEYAIL"/>
<evidence type="ECO:0000313" key="3">
    <source>
        <dbReference type="Proteomes" id="UP000029665"/>
    </source>
</evidence>
<dbReference type="Proteomes" id="UP000029665">
    <property type="component" value="Unassembled WGS sequence"/>
</dbReference>
<dbReference type="InterPro" id="IPR046521">
    <property type="entry name" value="DUF6698"/>
</dbReference>
<feature type="compositionally biased region" description="Basic and acidic residues" evidence="1">
    <location>
        <begin position="134"/>
        <end position="149"/>
    </location>
</feature>
<evidence type="ECO:0000313" key="2">
    <source>
        <dbReference type="EMBL" id="CDO76946.1"/>
    </source>
</evidence>
<dbReference type="OrthoDB" id="2749745at2759"/>
<dbReference type="Pfam" id="PF20414">
    <property type="entry name" value="DUF6698"/>
    <property type="match status" value="1"/>
</dbReference>
<feature type="region of interest" description="Disordered" evidence="1">
    <location>
        <begin position="1"/>
        <end position="24"/>
    </location>
</feature>
<dbReference type="AlphaFoldDB" id="A0A060SS06"/>
<feature type="region of interest" description="Disordered" evidence="1">
    <location>
        <begin position="120"/>
        <end position="156"/>
    </location>
</feature>
<dbReference type="EMBL" id="CCBP010000431">
    <property type="protein sequence ID" value="CDO76946.1"/>
    <property type="molecule type" value="Genomic_DNA"/>
</dbReference>
<sequence length="156" mass="17602">MSTTSVTESTPSGKTKGKPPISRSYDHREVSLHSICYVAALTRFALNSQPEWDDKDCKFYGRKFFNAAQTILMRNEEFTNELLVWWNEYAILNGESVSDPEEAPDTDTAFTRMLARDEARKAARATESTAKPARKLEVTDNQGDGREVDVEGEDED</sequence>
<gene>
    <name evidence="2" type="ORF">BN946_scf184709.g8</name>
</gene>
<name>A0A060SS06_PYCCI</name>
<keyword evidence="3" id="KW-1185">Reference proteome</keyword>